<sequence length="472" mass="51921">MATRAADLTTPRRDAPVPGGRAPLLLAAGKAADRQQAANTNARRDPPGTVSLRPSPGSNRSSFIRLHIPTQEIFVDVVTVRLARLAPSIPHPYAMAAKQILRVRRTDVDEATPAYALLAVESAGSEPLDVKLVGTEGENVFAASVREAQIRNFRDRKTKVCDDHEWESILRSTLLQRPVDGDDAKVLENVEIVASVSDQRLKLTVRKNIQGITQRLGMIPLAEDRDTEIEFFEWTAIAVETASAARDEACDLRNKYEAQQVTITKLKSQLDELIQSKHDHENALLAKFRDLLNAKKLKIRDQQRLLAGAKVDPAAARGTARRDTRPRKAGPSRASKRKASVKTPVTDSESELDSKASRMDVDDDDAEAKLERGEEIAEPATPERSDLDTTEDEDDDDLDAIPASRPAKGALGSNGRALETAPQNQSSQRQKSPEAPPPRRELPFTRNEAVKRAPARAVQDDDETTTDDDDEL</sequence>
<dbReference type="PANTHER" id="PTHR42067">
    <property type="entry name" value="YALI0C15378P"/>
    <property type="match status" value="1"/>
</dbReference>
<protein>
    <recommendedName>
        <fullName evidence="5">Dna double-strand break repair and vj recombination xrcc4</fullName>
    </recommendedName>
</protein>
<evidence type="ECO:0008006" key="5">
    <source>
        <dbReference type="Google" id="ProtNLM"/>
    </source>
</evidence>
<comment type="caution">
    <text evidence="3">The sequence shown here is derived from an EMBL/GenBank/DDBJ whole genome shotgun (WGS) entry which is preliminary data.</text>
</comment>
<dbReference type="Proteomes" id="UP000190776">
    <property type="component" value="Unassembled WGS sequence"/>
</dbReference>
<evidence type="ECO:0000313" key="3">
    <source>
        <dbReference type="EMBL" id="OMP85722.1"/>
    </source>
</evidence>
<gene>
    <name evidence="3" type="ORF">BK809_0004393</name>
</gene>
<dbReference type="Gene3D" id="1.20.5.370">
    <property type="match status" value="1"/>
</dbReference>
<reference evidence="3 4" key="1">
    <citation type="submission" date="2017-01" db="EMBL/GenBank/DDBJ databases">
        <title>Draft genome sequence of Diplodia seriata F98.1, a fungal species involved in grapevine trunk diseases.</title>
        <authorList>
            <person name="Robert-Siegwald G."/>
            <person name="Vallet J."/>
            <person name="Abou-Mansour E."/>
            <person name="Xu J."/>
            <person name="Rey P."/>
            <person name="Bertsch C."/>
            <person name="Rego C."/>
            <person name="Larignon P."/>
            <person name="Fontaine F."/>
            <person name="Lebrun M.-H."/>
        </authorList>
    </citation>
    <scope>NUCLEOTIDE SEQUENCE [LARGE SCALE GENOMIC DNA]</scope>
    <source>
        <strain evidence="3 4">F98.1</strain>
    </source>
</reference>
<feature type="coiled-coil region" evidence="1">
    <location>
        <begin position="256"/>
        <end position="283"/>
    </location>
</feature>
<feature type="region of interest" description="Disordered" evidence="2">
    <location>
        <begin position="1"/>
        <end position="60"/>
    </location>
</feature>
<organism evidence="3 4">
    <name type="scientific">Diplodia seriata</name>
    <dbReference type="NCBI Taxonomy" id="420778"/>
    <lineage>
        <taxon>Eukaryota</taxon>
        <taxon>Fungi</taxon>
        <taxon>Dikarya</taxon>
        <taxon>Ascomycota</taxon>
        <taxon>Pezizomycotina</taxon>
        <taxon>Dothideomycetes</taxon>
        <taxon>Dothideomycetes incertae sedis</taxon>
        <taxon>Botryosphaeriales</taxon>
        <taxon>Botryosphaeriaceae</taxon>
        <taxon>Diplodia</taxon>
    </lineage>
</organism>
<feature type="compositionally biased region" description="Polar residues" evidence="2">
    <location>
        <begin position="421"/>
        <end position="430"/>
    </location>
</feature>
<dbReference type="EMBL" id="MSZU01000084">
    <property type="protein sequence ID" value="OMP85722.1"/>
    <property type="molecule type" value="Genomic_DNA"/>
</dbReference>
<dbReference type="STRING" id="420778.A0A1S8BDW6"/>
<dbReference type="OrthoDB" id="8064436at2759"/>
<proteinExistence type="predicted"/>
<feature type="compositionally biased region" description="Acidic residues" evidence="2">
    <location>
        <begin position="388"/>
        <end position="399"/>
    </location>
</feature>
<evidence type="ECO:0000256" key="2">
    <source>
        <dbReference type="SAM" id="MobiDB-lite"/>
    </source>
</evidence>
<feature type="compositionally biased region" description="Acidic residues" evidence="2">
    <location>
        <begin position="460"/>
        <end position="472"/>
    </location>
</feature>
<evidence type="ECO:0000256" key="1">
    <source>
        <dbReference type="SAM" id="Coils"/>
    </source>
</evidence>
<name>A0A1S8BDW6_9PEZI</name>
<feature type="compositionally biased region" description="Basic residues" evidence="2">
    <location>
        <begin position="324"/>
        <end position="340"/>
    </location>
</feature>
<evidence type="ECO:0000313" key="4">
    <source>
        <dbReference type="Proteomes" id="UP000190776"/>
    </source>
</evidence>
<feature type="region of interest" description="Disordered" evidence="2">
    <location>
        <begin position="310"/>
        <end position="472"/>
    </location>
</feature>
<feature type="compositionally biased region" description="Basic and acidic residues" evidence="2">
    <location>
        <begin position="437"/>
        <end position="451"/>
    </location>
</feature>
<dbReference type="InterPro" id="IPR014751">
    <property type="entry name" value="XRCC4-like_C"/>
</dbReference>
<feature type="compositionally biased region" description="Basic and acidic residues" evidence="2">
    <location>
        <begin position="367"/>
        <end position="387"/>
    </location>
</feature>
<accession>A0A1S8BDW6</accession>
<keyword evidence="1" id="KW-0175">Coiled coil</keyword>
<feature type="compositionally biased region" description="Low complexity" evidence="2">
    <location>
        <begin position="27"/>
        <end position="38"/>
    </location>
</feature>
<dbReference type="AlphaFoldDB" id="A0A1S8BDW6"/>
<dbReference type="PANTHER" id="PTHR42067:SF1">
    <property type="entry name" value="MITOTIC APPARATUS PROTEIN P62"/>
    <property type="match status" value="1"/>
</dbReference>
<dbReference type="SUPFAM" id="SSF58022">
    <property type="entry name" value="XRCC4, C-terminal oligomerization domain"/>
    <property type="match status" value="1"/>
</dbReference>